<accession>A0A2S7WQH2</accession>
<evidence type="ECO:0000256" key="1">
    <source>
        <dbReference type="SAM" id="Coils"/>
    </source>
</evidence>
<proteinExistence type="predicted"/>
<evidence type="ECO:0000313" key="4">
    <source>
        <dbReference type="Proteomes" id="UP000238882"/>
    </source>
</evidence>
<protein>
    <submittedName>
        <fullName evidence="3">Uncharacterized protein</fullName>
    </submittedName>
</protein>
<dbReference type="InterPro" id="IPR045749">
    <property type="entry name" value="DUF6090"/>
</dbReference>
<dbReference type="Proteomes" id="UP000238882">
    <property type="component" value="Unassembled WGS sequence"/>
</dbReference>
<keyword evidence="2" id="KW-0472">Membrane</keyword>
<dbReference type="EMBL" id="MSCN01000001">
    <property type="protein sequence ID" value="PQJ79824.1"/>
    <property type="molecule type" value="Genomic_DNA"/>
</dbReference>
<keyword evidence="1" id="KW-0175">Coiled coil</keyword>
<keyword evidence="2" id="KW-1133">Transmembrane helix</keyword>
<name>A0A2S7WQH2_9FLAO</name>
<dbReference type="Pfam" id="PF19578">
    <property type="entry name" value="DUF6090"/>
    <property type="match status" value="1"/>
</dbReference>
<feature type="coiled-coil region" evidence="1">
    <location>
        <begin position="31"/>
        <end position="58"/>
    </location>
</feature>
<dbReference type="AlphaFoldDB" id="A0A2S7WQH2"/>
<keyword evidence="2" id="KW-0812">Transmembrane</keyword>
<evidence type="ECO:0000313" key="3">
    <source>
        <dbReference type="EMBL" id="PQJ79824.1"/>
    </source>
</evidence>
<comment type="caution">
    <text evidence="3">The sequence shown here is derived from an EMBL/GenBank/DDBJ whole genome shotgun (WGS) entry which is preliminary data.</text>
</comment>
<gene>
    <name evidence="3" type="ORF">BTO18_11840</name>
</gene>
<feature type="transmembrane region" description="Helical" evidence="2">
    <location>
        <begin position="7"/>
        <end position="31"/>
    </location>
</feature>
<organism evidence="3 4">
    <name type="scientific">Polaribacter porphyrae</name>
    <dbReference type="NCBI Taxonomy" id="1137780"/>
    <lineage>
        <taxon>Bacteria</taxon>
        <taxon>Pseudomonadati</taxon>
        <taxon>Bacteroidota</taxon>
        <taxon>Flavobacteriia</taxon>
        <taxon>Flavobacteriales</taxon>
        <taxon>Flavobacteriaceae</taxon>
    </lineage>
</organism>
<keyword evidence="4" id="KW-1185">Reference proteome</keyword>
<reference evidence="3 4" key="1">
    <citation type="submission" date="2016-12" db="EMBL/GenBank/DDBJ databases">
        <title>Trade-off between light-utilization and light-protection in marine flavobacteria.</title>
        <authorList>
            <person name="Kumagai Y."/>
            <person name="Yoshizawa S."/>
            <person name="Kogure K."/>
            <person name="Iwasaki W."/>
        </authorList>
    </citation>
    <scope>NUCLEOTIDE SEQUENCE [LARGE SCALE GENOMIC DNA]</scope>
    <source>
        <strain evidence="3 4">NBRC 108759</strain>
    </source>
</reference>
<dbReference type="OrthoDB" id="821805at2"/>
<evidence type="ECO:0000256" key="2">
    <source>
        <dbReference type="SAM" id="Phobius"/>
    </source>
</evidence>
<dbReference type="RefSeq" id="WP_105016419.1">
    <property type="nucleotide sequence ID" value="NZ_MSCN01000001.1"/>
</dbReference>
<sequence>MSRIKKIFKLLITIVKEIVFVVVGILIALAINNWIDNINVLQKELSILNELKNDLNHNIKNTKSGIDINARTQKSCKVILEFFEKKLSHSETLATYFSNFYYFWNPDFAYGSYENLKIKGVDFITNSKLKSEIVDMFEIKLEILDKEIFNRDNRFYSAITLPTVLKYFYKDWNNSKTKSISKPSNYSKMMKDSIFYAMCISLYQSKKFTIINTKNL</sequence>